<keyword evidence="1" id="KW-1133">Transmembrane helix</keyword>
<keyword evidence="1" id="KW-0812">Transmembrane</keyword>
<reference evidence="2" key="1">
    <citation type="journal article" date="2020" name="Nature">
        <title>Giant virus diversity and host interactions through global metagenomics.</title>
        <authorList>
            <person name="Schulz F."/>
            <person name="Roux S."/>
            <person name="Paez-Espino D."/>
            <person name="Jungbluth S."/>
            <person name="Walsh D.A."/>
            <person name="Denef V.J."/>
            <person name="McMahon K.D."/>
            <person name="Konstantinidis K.T."/>
            <person name="Eloe-Fadrosh E.A."/>
            <person name="Kyrpides N.C."/>
            <person name="Woyke T."/>
        </authorList>
    </citation>
    <scope>NUCLEOTIDE SEQUENCE</scope>
    <source>
        <strain evidence="2">GVMAG-M-3300010158-59</strain>
    </source>
</reference>
<dbReference type="AlphaFoldDB" id="A0A6C0BAY7"/>
<evidence type="ECO:0000256" key="1">
    <source>
        <dbReference type="SAM" id="Phobius"/>
    </source>
</evidence>
<dbReference type="EMBL" id="MN739103">
    <property type="protein sequence ID" value="QHS88891.1"/>
    <property type="molecule type" value="Genomic_DNA"/>
</dbReference>
<evidence type="ECO:0000313" key="2">
    <source>
        <dbReference type="EMBL" id="QHS88891.1"/>
    </source>
</evidence>
<proteinExistence type="predicted"/>
<sequence>MKENIVKQCLDLLKREDIKYQLKGLFAPIMEVILMEITPYIYTIITLVFIIFIMILAILILFILILRNKGIFEKLF</sequence>
<feature type="transmembrane region" description="Helical" evidence="1">
    <location>
        <begin position="40"/>
        <end position="66"/>
    </location>
</feature>
<name>A0A6C0BAY7_9ZZZZ</name>
<protein>
    <submittedName>
        <fullName evidence="2">Uncharacterized protein</fullName>
    </submittedName>
</protein>
<keyword evidence="1" id="KW-0472">Membrane</keyword>
<accession>A0A6C0BAY7</accession>
<organism evidence="2">
    <name type="scientific">viral metagenome</name>
    <dbReference type="NCBI Taxonomy" id="1070528"/>
    <lineage>
        <taxon>unclassified sequences</taxon>
        <taxon>metagenomes</taxon>
        <taxon>organismal metagenomes</taxon>
    </lineage>
</organism>